<reference evidence="4" key="1">
    <citation type="submission" date="2025-08" db="UniProtKB">
        <authorList>
            <consortium name="RefSeq"/>
        </authorList>
    </citation>
    <scope>IDENTIFICATION</scope>
</reference>
<comment type="similarity">
    <text evidence="1">Belongs to the alpha-carbonic anhydrase family.</text>
</comment>
<sequence length="298" mass="33740">MSKEKRKYIATKTTILSTSSSGLPKWRQSPINLCETATWSKKFPPLYMTNYWSNEGTATMTNTGKTVSIEFSDRTLPAMRGGPLSKDVFQFMNVEFRWGPENSSGAEHSINGIWLETISLTLGAHRVSRRCYSAHVSSHSIDRRYSMEAQITHWNTRYGSIEKCFDKPDGIAVLSYLMQVIGCPGIPDNPSLTKITDNLTNIKRMGSSTKIPPDCLLWMLEACRAHGYYTYPGSLTVPPYSECVIWIISSTITKISTHQIDAFRNLYDGKWKNISGNCRQQQNLHRRRILFATDTAVT</sequence>
<dbReference type="InterPro" id="IPR001148">
    <property type="entry name" value="CA_dom"/>
</dbReference>
<accession>A0A9C6SML0</accession>
<dbReference type="PANTHER" id="PTHR18952:SF114">
    <property type="entry name" value="CARBONIC ANHYDRASE 3, ISOFORM A"/>
    <property type="match status" value="1"/>
</dbReference>
<name>A0A9C6SML0_BOMTE</name>
<dbReference type="AlphaFoldDB" id="A0A9C6SML0"/>
<feature type="domain" description="Alpha-carbonic anhydrase" evidence="2">
    <location>
        <begin position="1"/>
        <end position="293"/>
    </location>
</feature>
<evidence type="ECO:0000313" key="4">
    <source>
        <dbReference type="RefSeq" id="XP_048268448.1"/>
    </source>
</evidence>
<dbReference type="PROSITE" id="PS51144">
    <property type="entry name" value="ALPHA_CA_2"/>
    <property type="match status" value="1"/>
</dbReference>
<dbReference type="Gene3D" id="3.10.200.10">
    <property type="entry name" value="Alpha carbonic anhydrase"/>
    <property type="match status" value="1"/>
</dbReference>
<dbReference type="PANTHER" id="PTHR18952">
    <property type="entry name" value="CARBONIC ANHYDRASE"/>
    <property type="match status" value="1"/>
</dbReference>
<dbReference type="SUPFAM" id="SSF51069">
    <property type="entry name" value="Carbonic anhydrase"/>
    <property type="match status" value="1"/>
</dbReference>
<dbReference type="InterPro" id="IPR023561">
    <property type="entry name" value="Carbonic_anhydrase_a-class"/>
</dbReference>
<dbReference type="GeneID" id="105666516"/>
<dbReference type="Pfam" id="PF00194">
    <property type="entry name" value="Carb_anhydrase"/>
    <property type="match status" value="2"/>
</dbReference>
<dbReference type="GO" id="GO:0008270">
    <property type="term" value="F:zinc ion binding"/>
    <property type="evidence" value="ECO:0007669"/>
    <property type="project" value="InterPro"/>
</dbReference>
<evidence type="ECO:0000259" key="2">
    <source>
        <dbReference type="PROSITE" id="PS51144"/>
    </source>
</evidence>
<evidence type="ECO:0000256" key="1">
    <source>
        <dbReference type="ARBA" id="ARBA00010718"/>
    </source>
</evidence>
<dbReference type="GO" id="GO:0005737">
    <property type="term" value="C:cytoplasm"/>
    <property type="evidence" value="ECO:0007669"/>
    <property type="project" value="TreeGrafter"/>
</dbReference>
<dbReference type="OrthoDB" id="429145at2759"/>
<dbReference type="Proteomes" id="UP000835206">
    <property type="component" value="Chromosome 15"/>
</dbReference>
<proteinExistence type="inferred from homology"/>
<organism evidence="3 4">
    <name type="scientific">Bombus terrestris</name>
    <name type="common">Buff-tailed bumblebee</name>
    <name type="synonym">Apis terrestris</name>
    <dbReference type="NCBI Taxonomy" id="30195"/>
    <lineage>
        <taxon>Eukaryota</taxon>
        <taxon>Metazoa</taxon>
        <taxon>Ecdysozoa</taxon>
        <taxon>Arthropoda</taxon>
        <taxon>Hexapoda</taxon>
        <taxon>Insecta</taxon>
        <taxon>Pterygota</taxon>
        <taxon>Neoptera</taxon>
        <taxon>Endopterygota</taxon>
        <taxon>Hymenoptera</taxon>
        <taxon>Apocrita</taxon>
        <taxon>Aculeata</taxon>
        <taxon>Apoidea</taxon>
        <taxon>Anthophila</taxon>
        <taxon>Apidae</taxon>
        <taxon>Bombus</taxon>
        <taxon>Bombus</taxon>
    </lineage>
</organism>
<evidence type="ECO:0000313" key="3">
    <source>
        <dbReference type="Proteomes" id="UP000835206"/>
    </source>
</evidence>
<dbReference type="InterPro" id="IPR036398">
    <property type="entry name" value="CA_dom_sf"/>
</dbReference>
<protein>
    <submittedName>
        <fullName evidence="4">Carbonic anhydrase 2 isoform X1</fullName>
    </submittedName>
</protein>
<dbReference type="SMART" id="SM01057">
    <property type="entry name" value="Carb_anhydrase"/>
    <property type="match status" value="1"/>
</dbReference>
<dbReference type="CDD" id="cd00326">
    <property type="entry name" value="alpha_CA"/>
    <property type="match status" value="1"/>
</dbReference>
<dbReference type="GO" id="GO:0004089">
    <property type="term" value="F:carbonate dehydratase activity"/>
    <property type="evidence" value="ECO:0007669"/>
    <property type="project" value="InterPro"/>
</dbReference>
<gene>
    <name evidence="4" type="primary">LOC105666516</name>
</gene>
<dbReference type="RefSeq" id="XP_048268448.1">
    <property type="nucleotide sequence ID" value="XM_048412491.1"/>
</dbReference>
<keyword evidence="3" id="KW-1185">Reference proteome</keyword>